<feature type="transmembrane region" description="Helical" evidence="7">
    <location>
        <begin position="219"/>
        <end position="239"/>
    </location>
</feature>
<feature type="transmembrane region" description="Helical" evidence="7">
    <location>
        <begin position="278"/>
        <end position="298"/>
    </location>
</feature>
<evidence type="ECO:0000256" key="7">
    <source>
        <dbReference type="SAM" id="Phobius"/>
    </source>
</evidence>
<dbReference type="EMBL" id="LBNE01000001">
    <property type="protein sequence ID" value="KKO73222.1"/>
    <property type="molecule type" value="Genomic_DNA"/>
</dbReference>
<comment type="caution">
    <text evidence="8">The sequence shown here is derived from an EMBL/GenBank/DDBJ whole genome shotgun (WGS) entry which is preliminary data.</text>
</comment>
<keyword evidence="9" id="KW-1185">Reference proteome</keyword>
<feature type="transmembrane region" description="Helical" evidence="7">
    <location>
        <begin position="187"/>
        <end position="207"/>
    </location>
</feature>
<dbReference type="GO" id="GO:0055085">
    <property type="term" value="P:transmembrane transport"/>
    <property type="evidence" value="ECO:0007669"/>
    <property type="project" value="InterPro"/>
</dbReference>
<keyword evidence="4 7" id="KW-0812">Transmembrane</keyword>
<dbReference type="PANTHER" id="PTHR36838:SF1">
    <property type="entry name" value="SLR1864 PROTEIN"/>
    <property type="match status" value="1"/>
</dbReference>
<evidence type="ECO:0000256" key="3">
    <source>
        <dbReference type="ARBA" id="ARBA00022475"/>
    </source>
</evidence>
<dbReference type="AlphaFoldDB" id="A0A171KWF5"/>
<comment type="subcellular location">
    <subcellularLocation>
        <location evidence="1">Membrane</location>
        <topology evidence="1">Multi-pass membrane protein</topology>
    </subcellularLocation>
</comment>
<dbReference type="Pfam" id="PF03547">
    <property type="entry name" value="Mem_trans"/>
    <property type="match status" value="2"/>
</dbReference>
<evidence type="ECO:0000256" key="5">
    <source>
        <dbReference type="ARBA" id="ARBA00022989"/>
    </source>
</evidence>
<organism evidence="8 9">
    <name type="scientific">Kerstersia gyiorum</name>
    <dbReference type="NCBI Taxonomy" id="206506"/>
    <lineage>
        <taxon>Bacteria</taxon>
        <taxon>Pseudomonadati</taxon>
        <taxon>Pseudomonadota</taxon>
        <taxon>Betaproteobacteria</taxon>
        <taxon>Burkholderiales</taxon>
        <taxon>Alcaligenaceae</taxon>
        <taxon>Kerstersia</taxon>
    </lineage>
</organism>
<dbReference type="STRING" id="206506.AAV32_02775"/>
<protein>
    <submittedName>
        <fullName evidence="8">Membrane protein</fullName>
    </submittedName>
</protein>
<evidence type="ECO:0000256" key="2">
    <source>
        <dbReference type="ARBA" id="ARBA00022448"/>
    </source>
</evidence>
<dbReference type="PANTHER" id="PTHR36838">
    <property type="entry name" value="AUXIN EFFLUX CARRIER FAMILY PROTEIN"/>
    <property type="match status" value="1"/>
</dbReference>
<name>A0A171KWF5_9BURK</name>
<accession>A0A171KWF5</accession>
<feature type="transmembrane region" description="Helical" evidence="7">
    <location>
        <begin position="113"/>
        <end position="140"/>
    </location>
</feature>
<dbReference type="RefSeq" id="WP_068367286.1">
    <property type="nucleotide sequence ID" value="NZ_JANKLF010000001.1"/>
</dbReference>
<reference evidence="8 9" key="1">
    <citation type="submission" date="2015-04" db="EMBL/GenBank/DDBJ databases">
        <title>Genome sequence of Kerstersia gyiorum CG1.</title>
        <authorList>
            <person name="Greninger A.L."/>
            <person name="Kozyreva V."/>
            <person name="Chaturvedi V."/>
        </authorList>
    </citation>
    <scope>NUCLEOTIDE SEQUENCE [LARGE SCALE GENOMIC DNA]</scope>
    <source>
        <strain evidence="8 9">CG1</strain>
    </source>
</reference>
<feature type="transmembrane region" description="Helical" evidence="7">
    <location>
        <begin position="245"/>
        <end position="266"/>
    </location>
</feature>
<feature type="transmembrane region" description="Helical" evidence="7">
    <location>
        <begin position="161"/>
        <end position="181"/>
    </location>
</feature>
<sequence length="300" mass="31155">MAPPSMMQFYLNALALLAPTMVVVGAGFVWGRRSLPFAGQFISQLVTQVATPALVFHTLMTSTLDNALLADVVLLTLACMAAVTLVSAAGLKLAGLPVCKLLPTTSMPNAGNIGLPVSYMAFGETGLAVAVAIFTVSSFLQHTVGLRILPGGVARGGAWRNPTMALCVLAVLLRALGLGLPDWSLESARLLGSLAVPLMLLSLGHALSQIPASGLRAGSLMAGMRLIGGCATALLVTWAMGAPPLIANAVVLQMSMPCAVMSYMYARTYTDRGDEAAGAVLVSTGIFLVFAPILLWFLRV</sequence>
<dbReference type="InterPro" id="IPR004776">
    <property type="entry name" value="Mem_transp_PIN-like"/>
</dbReference>
<evidence type="ECO:0000313" key="8">
    <source>
        <dbReference type="EMBL" id="KKO73222.1"/>
    </source>
</evidence>
<dbReference type="GO" id="GO:0016020">
    <property type="term" value="C:membrane"/>
    <property type="evidence" value="ECO:0007669"/>
    <property type="project" value="UniProtKB-SubCell"/>
</dbReference>
<feature type="transmembrane region" description="Helical" evidence="7">
    <location>
        <begin position="9"/>
        <end position="31"/>
    </location>
</feature>
<keyword evidence="2" id="KW-0813">Transport</keyword>
<dbReference type="Proteomes" id="UP000078084">
    <property type="component" value="Unassembled WGS sequence"/>
</dbReference>
<keyword evidence="3" id="KW-1003">Cell membrane</keyword>
<evidence type="ECO:0000256" key="4">
    <source>
        <dbReference type="ARBA" id="ARBA00022692"/>
    </source>
</evidence>
<keyword evidence="6 7" id="KW-0472">Membrane</keyword>
<evidence type="ECO:0000256" key="1">
    <source>
        <dbReference type="ARBA" id="ARBA00004141"/>
    </source>
</evidence>
<proteinExistence type="predicted"/>
<keyword evidence="5 7" id="KW-1133">Transmembrane helix</keyword>
<feature type="transmembrane region" description="Helical" evidence="7">
    <location>
        <begin position="68"/>
        <end position="93"/>
    </location>
</feature>
<evidence type="ECO:0000256" key="6">
    <source>
        <dbReference type="ARBA" id="ARBA00023136"/>
    </source>
</evidence>
<evidence type="ECO:0000313" key="9">
    <source>
        <dbReference type="Proteomes" id="UP000078084"/>
    </source>
</evidence>
<gene>
    <name evidence="8" type="ORF">AAV32_02775</name>
</gene>